<dbReference type="RefSeq" id="XP_026598150.1">
    <property type="nucleotide sequence ID" value="XM_026753231.1"/>
</dbReference>
<evidence type="ECO:0000256" key="1">
    <source>
        <dbReference type="SAM" id="MobiDB-lite"/>
    </source>
</evidence>
<dbReference type="AlphaFoldDB" id="A0A3D8QAM1"/>
<proteinExistence type="predicted"/>
<reference evidence="2 3" key="1">
    <citation type="journal article" date="2018" name="IMA Fungus">
        <title>IMA Genome-F 9: Draft genome sequence of Annulohypoxylon stygium, Aspergillus mulundensis, Berkeleyomyces basicola (syn. Thielaviopsis basicola), Ceratocystis smalleyi, two Cercospora beticola strains, Coleophoma cylindrospora, Fusarium fracticaudum, Phialophora cf. hyalina, and Morchella septimelata.</title>
        <authorList>
            <person name="Wingfield B.D."/>
            <person name="Bills G.F."/>
            <person name="Dong Y."/>
            <person name="Huang W."/>
            <person name="Nel W.J."/>
            <person name="Swalarsk-Parry B.S."/>
            <person name="Vaghefi N."/>
            <person name="Wilken P.M."/>
            <person name="An Z."/>
            <person name="de Beer Z.W."/>
            <person name="De Vos L."/>
            <person name="Chen L."/>
            <person name="Duong T.A."/>
            <person name="Gao Y."/>
            <person name="Hammerbacher A."/>
            <person name="Kikkert J.R."/>
            <person name="Li Y."/>
            <person name="Li H."/>
            <person name="Li K."/>
            <person name="Li Q."/>
            <person name="Liu X."/>
            <person name="Ma X."/>
            <person name="Naidoo K."/>
            <person name="Pethybridge S.J."/>
            <person name="Sun J."/>
            <person name="Steenkamp E.T."/>
            <person name="van der Nest M.A."/>
            <person name="van Wyk S."/>
            <person name="Wingfield M.J."/>
            <person name="Xiong C."/>
            <person name="Yue Q."/>
            <person name="Zhang X."/>
        </authorList>
    </citation>
    <scope>NUCLEOTIDE SEQUENCE [LARGE SCALE GENOMIC DNA]</scope>
    <source>
        <strain evidence="2 3">DSM 5745</strain>
    </source>
</reference>
<protein>
    <submittedName>
        <fullName evidence="2">Uncharacterized protein</fullName>
    </submittedName>
</protein>
<evidence type="ECO:0000313" key="2">
    <source>
        <dbReference type="EMBL" id="RDW58524.1"/>
    </source>
</evidence>
<name>A0A3D8QAM1_9EURO</name>
<feature type="compositionally biased region" description="Low complexity" evidence="1">
    <location>
        <begin position="37"/>
        <end position="48"/>
    </location>
</feature>
<dbReference type="GeneID" id="38121585"/>
<dbReference type="Proteomes" id="UP000256690">
    <property type="component" value="Unassembled WGS sequence"/>
</dbReference>
<gene>
    <name evidence="2" type="ORF">DSM5745_11215</name>
</gene>
<dbReference type="EMBL" id="PVWQ01000023">
    <property type="protein sequence ID" value="RDW58524.1"/>
    <property type="molecule type" value="Genomic_DNA"/>
</dbReference>
<organism evidence="2 3">
    <name type="scientific">Aspergillus mulundensis</name>
    <dbReference type="NCBI Taxonomy" id="1810919"/>
    <lineage>
        <taxon>Eukaryota</taxon>
        <taxon>Fungi</taxon>
        <taxon>Dikarya</taxon>
        <taxon>Ascomycota</taxon>
        <taxon>Pezizomycotina</taxon>
        <taxon>Eurotiomycetes</taxon>
        <taxon>Eurotiomycetidae</taxon>
        <taxon>Eurotiales</taxon>
        <taxon>Aspergillaceae</taxon>
        <taxon>Aspergillus</taxon>
        <taxon>Aspergillus subgen. Nidulantes</taxon>
    </lineage>
</organism>
<accession>A0A3D8QAM1</accession>
<evidence type="ECO:0000313" key="3">
    <source>
        <dbReference type="Proteomes" id="UP000256690"/>
    </source>
</evidence>
<sequence>MSYHSLLDIHSFLFLPLPSEVHREHLRILYHSLQPPSYPSTSPSTIPSLQPPSKMPCSDPKDMCKECAKLTNILKRAGEVPRHWWWPHEGTAPLILTTRTAAAEPLDVEELLIRDFTYVSLRKHIWEKRALGISFFVFMGREREGDKGGTTTPVSILVDIPLSQGVGITRQKVRGVLEDLKDTVFGGEWEWAFLPDHANRERLGWLCRWFDRARFPCATFRRFAGVMPELHRD</sequence>
<comment type="caution">
    <text evidence="2">The sequence shown here is derived from an EMBL/GenBank/DDBJ whole genome shotgun (WGS) entry which is preliminary data.</text>
</comment>
<keyword evidence="3" id="KW-1185">Reference proteome</keyword>
<feature type="region of interest" description="Disordered" evidence="1">
    <location>
        <begin position="37"/>
        <end position="57"/>
    </location>
</feature>